<protein>
    <submittedName>
        <fullName evidence="2">Uncharacterized protein</fullName>
    </submittedName>
</protein>
<reference evidence="2" key="1">
    <citation type="submission" date="2024-06" db="EMBL/GenBank/DDBJ databases">
        <authorList>
            <consortium name="consrtm"/>
            <person name="Uemura M."/>
            <person name="Terahara T."/>
        </authorList>
    </citation>
    <scope>NUCLEOTIDE SEQUENCE</scope>
    <source>
        <strain evidence="2">KM77-8</strain>
    </source>
</reference>
<evidence type="ECO:0000256" key="1">
    <source>
        <dbReference type="SAM" id="MobiDB-lite"/>
    </source>
</evidence>
<name>A0AAT9HZF4_9ACTN</name>
<organism evidence="2">
    <name type="scientific">Streptomyces haneummycinicus</name>
    <dbReference type="NCBI Taxonomy" id="3074435"/>
    <lineage>
        <taxon>Bacteria</taxon>
        <taxon>Bacillati</taxon>
        <taxon>Actinomycetota</taxon>
        <taxon>Actinomycetes</taxon>
        <taxon>Kitasatosporales</taxon>
        <taxon>Streptomycetaceae</taxon>
        <taxon>Streptomyces</taxon>
    </lineage>
</organism>
<dbReference type="AlphaFoldDB" id="A0AAT9HZF4"/>
<proteinExistence type="predicted"/>
<evidence type="ECO:0000313" key="2">
    <source>
        <dbReference type="EMBL" id="BFO22786.1"/>
    </source>
</evidence>
<reference evidence="2" key="2">
    <citation type="submission" date="2024-07" db="EMBL/GenBank/DDBJ databases">
        <title>Streptomyces haneummycinica sp. nov., a new antibiotic-producing actinobacterium isolated from marine sediment.</title>
        <authorList>
            <person name="Uemura M."/>
            <person name="Hamada M."/>
            <person name="Hirano S."/>
            <person name="Kobayashi K."/>
            <person name="Ohshiro T."/>
            <person name="Kobayashi T."/>
            <person name="Terahara T."/>
        </authorList>
    </citation>
    <scope>NUCLEOTIDE SEQUENCE</scope>
    <source>
        <strain evidence="2">KM77-8</strain>
    </source>
</reference>
<gene>
    <name evidence="2" type="ORF">SHKM778_91740</name>
</gene>
<sequence length="156" mass="15569">MELVGQPLGEELGVDRATALDHEPPHPALGVQMLQEAPPVELAAERDDVGGDPEGVGPLGALVGGVEDLLAAGVPEPGRRVQLAGAADGDLERVLGPPLGEAGGPPLGRVDQQPGVVGADRAGADQDGVDTGPYLVDPVEVGGEDSSSRSGPVSSR</sequence>
<feature type="region of interest" description="Disordered" evidence="1">
    <location>
        <begin position="92"/>
        <end position="156"/>
    </location>
</feature>
<dbReference type="EMBL" id="AP035768">
    <property type="protein sequence ID" value="BFO22786.1"/>
    <property type="molecule type" value="Genomic_DNA"/>
</dbReference>
<accession>A0AAT9HZF4</accession>